<dbReference type="Proteomes" id="UP000298050">
    <property type="component" value="Unassembled WGS sequence"/>
</dbReference>
<organism evidence="2 3">
    <name type="scientific">Mangrovimicrobium sediminis</name>
    <dbReference type="NCBI Taxonomy" id="2562682"/>
    <lineage>
        <taxon>Bacteria</taxon>
        <taxon>Pseudomonadati</taxon>
        <taxon>Pseudomonadota</taxon>
        <taxon>Gammaproteobacteria</taxon>
        <taxon>Cellvibrionales</taxon>
        <taxon>Halieaceae</taxon>
        <taxon>Mangrovimicrobium</taxon>
    </lineage>
</organism>
<proteinExistence type="predicted"/>
<sequence length="216" mass="24250">MAKNYVFLIHGIDEFSVGWMQQESTAATGLRKAVHQYPLFQNQLRDEGVEIVPAFYDDVFQRIWSVAQRQIGGCPYRKSQGVSISRLQSVTWSIVLLTAQQTARVFSTTPGPTSLMHPAGMPKMKGALDIPISTEILGVLGQGALIAIFEAGVSQGLKDRIRQALVKDTRWSELGRYRDDQPAEIMQIQLHYLAFILVGVYFLALLCIRHGIERSW</sequence>
<name>A0A4Z0LXU0_9GAMM</name>
<protein>
    <submittedName>
        <fullName evidence="2">Uncharacterized protein</fullName>
    </submittedName>
</protein>
<evidence type="ECO:0000256" key="1">
    <source>
        <dbReference type="SAM" id="Phobius"/>
    </source>
</evidence>
<keyword evidence="3" id="KW-1185">Reference proteome</keyword>
<keyword evidence="1" id="KW-0812">Transmembrane</keyword>
<keyword evidence="1" id="KW-1133">Transmembrane helix</keyword>
<evidence type="ECO:0000313" key="3">
    <source>
        <dbReference type="Proteomes" id="UP000298050"/>
    </source>
</evidence>
<dbReference type="AlphaFoldDB" id="A0A4Z0LXU0"/>
<evidence type="ECO:0000313" key="2">
    <source>
        <dbReference type="EMBL" id="TGD72193.1"/>
    </source>
</evidence>
<comment type="caution">
    <text evidence="2">The sequence shown here is derived from an EMBL/GenBank/DDBJ whole genome shotgun (WGS) entry which is preliminary data.</text>
</comment>
<dbReference type="RefSeq" id="WP_135445682.1">
    <property type="nucleotide sequence ID" value="NZ_SRLE01000011.1"/>
</dbReference>
<feature type="transmembrane region" description="Helical" evidence="1">
    <location>
        <begin position="190"/>
        <end position="208"/>
    </location>
</feature>
<keyword evidence="1" id="KW-0472">Membrane</keyword>
<gene>
    <name evidence="2" type="ORF">E4634_16125</name>
</gene>
<dbReference type="EMBL" id="SRLE01000011">
    <property type="protein sequence ID" value="TGD72193.1"/>
    <property type="molecule type" value="Genomic_DNA"/>
</dbReference>
<reference evidence="2 3" key="1">
    <citation type="submission" date="2019-04" db="EMBL/GenBank/DDBJ databases">
        <title>Taxonomy of novel Haliea sp. from mangrove soil of West Coast of India.</title>
        <authorList>
            <person name="Verma A."/>
            <person name="Kumar P."/>
            <person name="Krishnamurthi S."/>
        </authorList>
    </citation>
    <scope>NUCLEOTIDE SEQUENCE [LARGE SCALE GENOMIC DNA]</scope>
    <source>
        <strain evidence="2 3">SAOS-164</strain>
    </source>
</reference>
<accession>A0A4Z0LXU0</accession>